<dbReference type="EMBL" id="LT962688">
    <property type="protein sequence ID" value="SOR26605.1"/>
    <property type="molecule type" value="Genomic_DNA"/>
</dbReference>
<dbReference type="AlphaFoldDB" id="A0A2N9AGW7"/>
<sequence>MSIGQWLDRCGVTFLVEAGAMHPDRSVLNQFKPCASSLHGSILHLDSCVTLANSLFQPVSTFATLLRFGEDIADLRSTVRKSKAKPYESVPRRNMKAVESGFQATLRPRRKGCRRGRRRRDGFAKKR</sequence>
<dbReference type="Proteomes" id="UP000233769">
    <property type="component" value="Chromosome tk0001"/>
</dbReference>
<organism evidence="2 4">
    <name type="scientific">Methylorubrum extorquens</name>
    <name type="common">Methylobacterium dichloromethanicum</name>
    <name type="synonym">Methylobacterium extorquens</name>
    <dbReference type="NCBI Taxonomy" id="408"/>
    <lineage>
        <taxon>Bacteria</taxon>
        <taxon>Pseudomonadati</taxon>
        <taxon>Pseudomonadota</taxon>
        <taxon>Alphaproteobacteria</taxon>
        <taxon>Hyphomicrobiales</taxon>
        <taxon>Methylobacteriaceae</taxon>
        <taxon>Methylorubrum</taxon>
    </lineage>
</organism>
<dbReference type="EMBL" id="LT962688">
    <property type="protein sequence ID" value="SOR32757.1"/>
    <property type="molecule type" value="Genomic_DNA"/>
</dbReference>
<accession>A0A2N9AGW7</accession>
<name>A0A2N9AGW7_METEX</name>
<evidence type="ECO:0000313" key="3">
    <source>
        <dbReference type="EMBL" id="SOR32757.1"/>
    </source>
</evidence>
<gene>
    <name evidence="2" type="ORF">TK0001_0003</name>
    <name evidence="3" type="ORF">TK0001_6198</name>
</gene>
<reference evidence="4" key="2">
    <citation type="submission" date="2017-10" db="EMBL/GenBank/DDBJ databases">
        <authorList>
            <person name="Regsiter A."/>
            <person name="William W."/>
        </authorList>
    </citation>
    <scope>NUCLEOTIDE SEQUENCE [LARGE SCALE GENOMIC DNA]</scope>
</reference>
<protein>
    <submittedName>
        <fullName evidence="2">Uncharacterized protein</fullName>
    </submittedName>
</protein>
<evidence type="ECO:0000313" key="4">
    <source>
        <dbReference type="Proteomes" id="UP000233769"/>
    </source>
</evidence>
<evidence type="ECO:0000313" key="2">
    <source>
        <dbReference type="EMBL" id="SOR26605.1"/>
    </source>
</evidence>
<evidence type="ECO:0000256" key="1">
    <source>
        <dbReference type="SAM" id="MobiDB-lite"/>
    </source>
</evidence>
<reference evidence="2" key="1">
    <citation type="submission" date="2017-10" db="EMBL/GenBank/DDBJ databases">
        <authorList>
            <person name="Banno H."/>
            <person name="Chua N.-H."/>
        </authorList>
    </citation>
    <scope>NUCLEOTIDE SEQUENCE [LARGE SCALE GENOMIC DNA]</scope>
    <source>
        <strain evidence="2">TK 0001</strain>
    </source>
</reference>
<feature type="compositionally biased region" description="Basic residues" evidence="1">
    <location>
        <begin position="107"/>
        <end position="120"/>
    </location>
</feature>
<feature type="region of interest" description="Disordered" evidence="1">
    <location>
        <begin position="106"/>
        <end position="127"/>
    </location>
</feature>
<proteinExistence type="predicted"/>